<reference evidence="1" key="2">
    <citation type="journal article" date="2022" name="Syst. Appl. Microbiol.">
        <title>Physiological and genomic characterisation of Luteimonas fraxinea sp. nov., a bacterial species associated with trees tolerant to ash dieback.</title>
        <authorList>
            <person name="Ulrich K."/>
            <person name="Becker R."/>
            <person name="Behrendt U."/>
            <person name="Kube M."/>
            <person name="Schneck V."/>
            <person name="Ulrich A."/>
        </authorList>
    </citation>
    <scope>NUCLEOTIDE SEQUENCE</scope>
    <source>
        <strain evidence="1">A1P009</strain>
    </source>
</reference>
<dbReference type="RefSeq" id="WP_232137233.1">
    <property type="nucleotide sequence ID" value="NZ_JAJQKU010000004.1"/>
</dbReference>
<evidence type="ECO:0000313" key="2">
    <source>
        <dbReference type="Proteomes" id="UP001430360"/>
    </source>
</evidence>
<dbReference type="Proteomes" id="UP001430360">
    <property type="component" value="Unassembled WGS sequence"/>
</dbReference>
<proteinExistence type="predicted"/>
<protein>
    <submittedName>
        <fullName evidence="1">Uncharacterized protein</fullName>
    </submittedName>
</protein>
<evidence type="ECO:0000313" key="1">
    <source>
        <dbReference type="EMBL" id="MCD9098066.1"/>
    </source>
</evidence>
<organism evidence="1 2">
    <name type="scientific">Luteimonas fraxinea</name>
    <dbReference type="NCBI Taxonomy" id="2901869"/>
    <lineage>
        <taxon>Bacteria</taxon>
        <taxon>Pseudomonadati</taxon>
        <taxon>Pseudomonadota</taxon>
        <taxon>Gammaproteobacteria</taxon>
        <taxon>Lysobacterales</taxon>
        <taxon>Lysobacteraceae</taxon>
        <taxon>Luteimonas</taxon>
    </lineage>
</organism>
<sequence length="223" mass="24259">MRPWSKLPSWWFKPGDEALVSLQGGQFAGTSQAALRVYLGLAAAERKDAASFEVEASLSHLEELTQLSRVMVLRGIHRGVEAGLLAYAPGNRKAASNFTLVRADEGAGGWAKLPRRQVIERIPKLPHRGVSALVALKLYLILLAGRHNNNAVVALQHKTLRDKSGAQANQIRAGISLLAAAGLIHVVTEDIGADYQVQRYQIVGQLEAPRRWNETPKPGPLTV</sequence>
<keyword evidence="2" id="KW-1185">Reference proteome</keyword>
<comment type="caution">
    <text evidence="1">The sequence shown here is derived from an EMBL/GenBank/DDBJ whole genome shotgun (WGS) entry which is preliminary data.</text>
</comment>
<gene>
    <name evidence="1" type="ORF">LTT95_14065</name>
</gene>
<reference evidence="1" key="1">
    <citation type="submission" date="2021-12" db="EMBL/GenBank/DDBJ databases">
        <authorList>
            <person name="Ulrich A."/>
        </authorList>
    </citation>
    <scope>NUCLEOTIDE SEQUENCE</scope>
    <source>
        <strain evidence="1">A1P009</strain>
    </source>
</reference>
<accession>A0ABS8UH50</accession>
<dbReference type="EMBL" id="JAJQKU010000004">
    <property type="protein sequence ID" value="MCD9098066.1"/>
    <property type="molecule type" value="Genomic_DNA"/>
</dbReference>
<name>A0ABS8UH50_9GAMM</name>